<dbReference type="RefSeq" id="WP_250198007.1">
    <property type="nucleotide sequence ID" value="NZ_CP097636.1"/>
</dbReference>
<evidence type="ECO:0000313" key="1">
    <source>
        <dbReference type="EMBL" id="URI09784.1"/>
    </source>
</evidence>
<dbReference type="InterPro" id="IPR009241">
    <property type="entry name" value="HigB-like"/>
</dbReference>
<dbReference type="Pfam" id="PF05973">
    <property type="entry name" value="Gp49"/>
    <property type="match status" value="1"/>
</dbReference>
<evidence type="ECO:0000313" key="2">
    <source>
        <dbReference type="Proteomes" id="UP001056201"/>
    </source>
</evidence>
<gene>
    <name evidence="1" type="ORF">MW290_30015</name>
</gene>
<dbReference type="Proteomes" id="UP001056201">
    <property type="component" value="Chromosome 2"/>
</dbReference>
<reference evidence="1" key="1">
    <citation type="submission" date="2022-05" db="EMBL/GenBank/DDBJ databases">
        <title>An RpoN-dependent PEP-CTERM gene is involved in floc formation of an Aquincola tertiaricarbonis strain.</title>
        <authorList>
            <person name="Qiu D."/>
            <person name="Xia M."/>
        </authorList>
    </citation>
    <scope>NUCLEOTIDE SEQUENCE</scope>
    <source>
        <strain evidence="1">RN12</strain>
    </source>
</reference>
<sequence>MPREPQRAARERPLHWVASSKKDYQSFPDQVQSDMGFALGLAQLGGKHPQAKAWKGEGPGVLEIVEDFRGDTYRAVYTVRLAGAVYVLHAFQKKSKAGIKTPLEDVRLIHERLQRAQQHYEGTGTS</sequence>
<accession>A0ABY4S9W9</accession>
<name>A0ABY4S9W9_AQUTE</name>
<organism evidence="1 2">
    <name type="scientific">Aquincola tertiaricarbonis</name>
    <dbReference type="NCBI Taxonomy" id="391953"/>
    <lineage>
        <taxon>Bacteria</taxon>
        <taxon>Pseudomonadati</taxon>
        <taxon>Pseudomonadota</taxon>
        <taxon>Betaproteobacteria</taxon>
        <taxon>Burkholderiales</taxon>
        <taxon>Sphaerotilaceae</taxon>
        <taxon>Aquincola</taxon>
    </lineage>
</organism>
<keyword evidence="2" id="KW-1185">Reference proteome</keyword>
<dbReference type="EMBL" id="CP097636">
    <property type="protein sequence ID" value="URI09784.1"/>
    <property type="molecule type" value="Genomic_DNA"/>
</dbReference>
<proteinExistence type="predicted"/>
<protein>
    <submittedName>
        <fullName evidence="1">Type II toxin-antitoxin system RelE/ParE family toxin</fullName>
    </submittedName>
</protein>